<comment type="caution">
    <text evidence="1">The sequence shown here is derived from an EMBL/GenBank/DDBJ whole genome shotgun (WGS) entry which is preliminary data.</text>
</comment>
<dbReference type="AlphaFoldDB" id="A0A9X2Q9E3"/>
<proteinExistence type="predicted"/>
<accession>A0A9X2Q9E3</accession>
<sequence length="27" mass="3139">MLLGKVQFAFDSDCHITDLYLTCEEVF</sequence>
<organism evidence="1 2">
    <name type="scientific">Salinibacter ruber</name>
    <dbReference type="NCBI Taxonomy" id="146919"/>
    <lineage>
        <taxon>Bacteria</taxon>
        <taxon>Pseudomonadati</taxon>
        <taxon>Rhodothermota</taxon>
        <taxon>Rhodothermia</taxon>
        <taxon>Rhodothermales</taxon>
        <taxon>Salinibacteraceae</taxon>
        <taxon>Salinibacter</taxon>
    </lineage>
</organism>
<name>A0A9X2Q9E3_9BACT</name>
<protein>
    <submittedName>
        <fullName evidence="1">Uncharacterized protein</fullName>
    </submittedName>
</protein>
<gene>
    <name evidence="1" type="ORF">GGP61_003496</name>
</gene>
<evidence type="ECO:0000313" key="1">
    <source>
        <dbReference type="EMBL" id="MCS3711861.1"/>
    </source>
</evidence>
<dbReference type="Proteomes" id="UP001155057">
    <property type="component" value="Unassembled WGS sequence"/>
</dbReference>
<reference evidence="1" key="1">
    <citation type="submission" date="2022-08" db="EMBL/GenBank/DDBJ databases">
        <title>Genomic Encyclopedia of Type Strains, Phase V (KMG-V): Genome sequencing to study the core and pangenomes of soil and plant-associated prokaryotes.</title>
        <authorList>
            <person name="Whitman W."/>
        </authorList>
    </citation>
    <scope>NUCLEOTIDE SEQUENCE</scope>
    <source>
        <strain evidence="1">SP3049</strain>
    </source>
</reference>
<dbReference type="EMBL" id="JANUAE010000019">
    <property type="protein sequence ID" value="MCS3711861.1"/>
    <property type="molecule type" value="Genomic_DNA"/>
</dbReference>
<evidence type="ECO:0000313" key="2">
    <source>
        <dbReference type="Proteomes" id="UP001155057"/>
    </source>
</evidence>